<comment type="caution">
    <text evidence="5">The sequence shown here is derived from an EMBL/GenBank/DDBJ whole genome shotgun (WGS) entry which is preliminary data.</text>
</comment>
<dbReference type="SUPFAM" id="SSF52540">
    <property type="entry name" value="P-loop containing nucleoside triphosphate hydrolases"/>
    <property type="match status" value="1"/>
</dbReference>
<evidence type="ECO:0000256" key="3">
    <source>
        <dbReference type="ARBA" id="ARBA00022840"/>
    </source>
</evidence>
<dbReference type="PANTHER" id="PTHR13779:SF7">
    <property type="entry name" value="ATPASE WRNIP1"/>
    <property type="match status" value="1"/>
</dbReference>
<dbReference type="GO" id="GO:0017116">
    <property type="term" value="F:single-stranded DNA helicase activity"/>
    <property type="evidence" value="ECO:0007669"/>
    <property type="project" value="TreeGrafter"/>
</dbReference>
<protein>
    <submittedName>
        <fullName evidence="5">ATPase AAA</fullName>
    </submittedName>
</protein>
<keyword evidence="3" id="KW-0067">ATP-binding</keyword>
<dbReference type="InterPro" id="IPR003593">
    <property type="entry name" value="AAA+_ATPase"/>
</dbReference>
<dbReference type="CDD" id="cd18139">
    <property type="entry name" value="HLD_clamp_RarA"/>
    <property type="match status" value="1"/>
</dbReference>
<keyword evidence="2" id="KW-0547">Nucleotide-binding</keyword>
<dbReference type="GO" id="GO:0000731">
    <property type="term" value="P:DNA synthesis involved in DNA repair"/>
    <property type="evidence" value="ECO:0007669"/>
    <property type="project" value="TreeGrafter"/>
</dbReference>
<dbReference type="Gene3D" id="1.10.8.60">
    <property type="match status" value="1"/>
</dbReference>
<dbReference type="InterPro" id="IPR008921">
    <property type="entry name" value="DNA_pol3_clamp-load_cplx_C"/>
</dbReference>
<evidence type="ECO:0000256" key="1">
    <source>
        <dbReference type="ARBA" id="ARBA00008959"/>
    </source>
</evidence>
<dbReference type="GO" id="GO:0008047">
    <property type="term" value="F:enzyme activator activity"/>
    <property type="evidence" value="ECO:0007669"/>
    <property type="project" value="TreeGrafter"/>
</dbReference>
<evidence type="ECO:0000313" key="5">
    <source>
        <dbReference type="EMBL" id="KEJ91743.1"/>
    </source>
</evidence>
<dbReference type="Gene3D" id="1.20.272.10">
    <property type="match status" value="1"/>
</dbReference>
<dbReference type="Proteomes" id="UP000027665">
    <property type="component" value="Unassembled WGS sequence"/>
</dbReference>
<dbReference type="InterPro" id="IPR021886">
    <property type="entry name" value="MgsA_C"/>
</dbReference>
<dbReference type="Pfam" id="PF12002">
    <property type="entry name" value="MgsA_C"/>
    <property type="match status" value="1"/>
</dbReference>
<dbReference type="GO" id="GO:0016887">
    <property type="term" value="F:ATP hydrolysis activity"/>
    <property type="evidence" value="ECO:0007669"/>
    <property type="project" value="InterPro"/>
</dbReference>
<dbReference type="Gene3D" id="3.40.50.300">
    <property type="entry name" value="P-loop containing nucleotide triphosphate hydrolases"/>
    <property type="match status" value="1"/>
</dbReference>
<dbReference type="OrthoDB" id="9778364at2"/>
<dbReference type="InterPro" id="IPR032423">
    <property type="entry name" value="AAA_assoc_2"/>
</dbReference>
<dbReference type="Pfam" id="PF16193">
    <property type="entry name" value="AAA_assoc_2"/>
    <property type="match status" value="1"/>
</dbReference>
<dbReference type="InterPro" id="IPR003959">
    <property type="entry name" value="ATPase_AAA_core"/>
</dbReference>
<reference evidence="5 6" key="1">
    <citation type="submission" date="2014-04" db="EMBL/GenBank/DDBJ databases">
        <title>Draft Genome Sequence of Synergistes jonesii.</title>
        <authorList>
            <person name="Coil D.A."/>
            <person name="Eisen J.A."/>
            <person name="Holland-Moritz H.E."/>
        </authorList>
    </citation>
    <scope>NUCLEOTIDE SEQUENCE [LARGE SCALE GENOMIC DNA]</scope>
    <source>
        <strain evidence="5 6">78-1</strain>
    </source>
</reference>
<dbReference type="SMART" id="SM00382">
    <property type="entry name" value="AAA"/>
    <property type="match status" value="1"/>
</dbReference>
<dbReference type="InterPro" id="IPR051314">
    <property type="entry name" value="AAA_ATPase_RarA/MGS1/WRNIP1"/>
</dbReference>
<dbReference type="GO" id="GO:0006261">
    <property type="term" value="P:DNA-templated DNA replication"/>
    <property type="evidence" value="ECO:0007669"/>
    <property type="project" value="TreeGrafter"/>
</dbReference>
<name>A0A073IN09_9BACT</name>
<organism evidence="5 6">
    <name type="scientific">Synergistes jonesii</name>
    <dbReference type="NCBI Taxonomy" id="2754"/>
    <lineage>
        <taxon>Bacteria</taxon>
        <taxon>Thermotogati</taxon>
        <taxon>Synergistota</taxon>
        <taxon>Synergistia</taxon>
        <taxon>Synergistales</taxon>
        <taxon>Synergistaceae</taxon>
        <taxon>Synergistes</taxon>
    </lineage>
</organism>
<keyword evidence="6" id="KW-1185">Reference proteome</keyword>
<feature type="domain" description="AAA+ ATPase" evidence="4">
    <location>
        <begin position="53"/>
        <end position="170"/>
    </location>
</feature>
<evidence type="ECO:0000256" key="2">
    <source>
        <dbReference type="ARBA" id="ARBA00022741"/>
    </source>
</evidence>
<dbReference type="GO" id="GO:0005524">
    <property type="term" value="F:ATP binding"/>
    <property type="evidence" value="ECO:0007669"/>
    <property type="project" value="UniProtKB-KW"/>
</dbReference>
<dbReference type="STRING" id="2754.EH55_07150"/>
<gene>
    <name evidence="5" type="ORF">EH55_07150</name>
</gene>
<proteinExistence type="inferred from homology"/>
<dbReference type="SUPFAM" id="SSF48019">
    <property type="entry name" value="post-AAA+ oligomerization domain-like"/>
    <property type="match status" value="1"/>
</dbReference>
<dbReference type="eggNOG" id="COG2256">
    <property type="taxonomic scope" value="Bacteria"/>
</dbReference>
<dbReference type="PANTHER" id="PTHR13779">
    <property type="entry name" value="WERNER HELICASE-INTERACTING PROTEIN 1 FAMILY MEMBER"/>
    <property type="match status" value="1"/>
</dbReference>
<dbReference type="EMBL" id="JMKI01000037">
    <property type="protein sequence ID" value="KEJ91743.1"/>
    <property type="molecule type" value="Genomic_DNA"/>
</dbReference>
<evidence type="ECO:0000313" key="6">
    <source>
        <dbReference type="Proteomes" id="UP000027665"/>
    </source>
</evidence>
<dbReference type="PRINTS" id="PR00830">
    <property type="entry name" value="ENDOLAPTASE"/>
</dbReference>
<dbReference type="FunFam" id="1.20.272.10:FF:000001">
    <property type="entry name" value="Putative AAA family ATPase"/>
    <property type="match status" value="1"/>
</dbReference>
<comment type="similarity">
    <text evidence="1">Belongs to the AAA ATPase family. RarA/MGS1/WRNIP1 subfamily.</text>
</comment>
<evidence type="ECO:0000259" key="4">
    <source>
        <dbReference type="SMART" id="SM00382"/>
    </source>
</evidence>
<dbReference type="CDD" id="cd00009">
    <property type="entry name" value="AAA"/>
    <property type="match status" value="1"/>
</dbReference>
<accession>A0A073IN09</accession>
<sequence length="445" mass="48549">MGEESIFSLSGEEMNFEAPLAERMRPRTLDEYAGQGHLLGKGMALRNLLEGGRVPSCILYGPPGVGKTTLVRLMARVTKRTLLEINAVSAKVETLRDLVERARRDKGLSGRAAIAFVDEIYHFNSRQQNVLLPAVETGDLILVGTTTENPWFEINKTLLSRMVVYTLEPLSADDLCALLKRAMADGERGVARLGVSADDAVLRRIAELAGGDARQALTRLEAAASAAAMGGGSALTEEIVAQSSGAATQRYDRNANDHYAVISALIKSMRGSDPDAALYWLARMLEGGDDVRFICRRLCIFAAEDVGLADPMALVLAQNASAAVDRVGMPEADLILGEAVIYLASAPKSNSAYLAIKSARRNVLEGNIMEVPSHLRNDGSGYVYPHDNPSHWVPQAYMPEVRRFYFPGKLGAESRIGERLKKLWKRFSEEAEQSGEKEASDPRRD</sequence>
<dbReference type="Pfam" id="PF00004">
    <property type="entry name" value="AAA"/>
    <property type="match status" value="1"/>
</dbReference>
<dbReference type="AlphaFoldDB" id="A0A073IN09"/>
<dbReference type="InterPro" id="IPR027417">
    <property type="entry name" value="P-loop_NTPase"/>
</dbReference>
<dbReference type="GO" id="GO:0003677">
    <property type="term" value="F:DNA binding"/>
    <property type="evidence" value="ECO:0007669"/>
    <property type="project" value="InterPro"/>
</dbReference>
<dbReference type="Gene3D" id="1.10.3710.10">
    <property type="entry name" value="DNA polymerase III clamp loader subunits, C-terminal domain"/>
    <property type="match status" value="1"/>
</dbReference>